<dbReference type="Pfam" id="PF00106">
    <property type="entry name" value="adh_short"/>
    <property type="match status" value="1"/>
</dbReference>
<dbReference type="AlphaFoldDB" id="A0A6M0RTC9"/>
<gene>
    <name evidence="1" type="ORF">DXZ20_25895</name>
</gene>
<dbReference type="EMBL" id="QXHD01000004">
    <property type="protein sequence ID" value="NEZ59012.1"/>
    <property type="molecule type" value="Genomic_DNA"/>
</dbReference>
<comment type="caution">
    <text evidence="1">The sequence shown here is derived from an EMBL/GenBank/DDBJ whole genome shotgun (WGS) entry which is preliminary data.</text>
</comment>
<dbReference type="SUPFAM" id="SSF51735">
    <property type="entry name" value="NAD(P)-binding Rossmann-fold domains"/>
    <property type="match status" value="1"/>
</dbReference>
<dbReference type="InterPro" id="IPR002347">
    <property type="entry name" value="SDR_fam"/>
</dbReference>
<dbReference type="Gene3D" id="3.40.50.720">
    <property type="entry name" value="NAD(P)-binding Rossmann-like Domain"/>
    <property type="match status" value="1"/>
</dbReference>
<dbReference type="InterPro" id="IPR036291">
    <property type="entry name" value="NAD(P)-bd_dom_sf"/>
</dbReference>
<sequence>MTQPICLITGVGEGTGAAIARRFAKSGYRLAMLARNRERLRKLEQEIPQAHAYGCDVSNLDELLTTVKHIQAEMGHPSVLIHNAVSATFGTFLNADPETLEHNFRVNTTSLLYLVRQLAPPMVQTGSGTIIVTGNTAAHRGIPTYALFAPTKAAQRILAQSLARELGPKGIHVAYLTIDAAIATPWSKDLPVQGLNTHPLNQQITISKEFFCQPVDIAEETFHIAHQPRSAWSFDVEIRPSTEKW</sequence>
<dbReference type="Proteomes" id="UP000481033">
    <property type="component" value="Unassembled WGS sequence"/>
</dbReference>
<reference evidence="1 2" key="1">
    <citation type="journal article" date="2020" name="Microb. Ecol.">
        <title>Ecogenomics of the Marine Benthic Filamentous Cyanobacterium Adonisia.</title>
        <authorList>
            <person name="Walter J.M."/>
            <person name="Coutinho F.H."/>
            <person name="Leomil L."/>
            <person name="Hargreaves P.I."/>
            <person name="Campeao M.E."/>
            <person name="Vieira V.V."/>
            <person name="Silva B.S."/>
            <person name="Fistarol G.O."/>
            <person name="Salomon P.S."/>
            <person name="Sawabe T."/>
            <person name="Mino S."/>
            <person name="Hosokawa M."/>
            <person name="Miyashita H."/>
            <person name="Maruyama F."/>
            <person name="van Verk M.C."/>
            <person name="Dutilh B.E."/>
            <person name="Thompson C.C."/>
            <person name="Thompson F.L."/>
        </authorList>
    </citation>
    <scope>NUCLEOTIDE SEQUENCE [LARGE SCALE GENOMIC DNA]</scope>
    <source>
        <strain evidence="1 2">CCMR0081</strain>
    </source>
</reference>
<dbReference type="PANTHER" id="PTHR43431">
    <property type="entry name" value="OXIDOREDUCTASE, SHORT CHAIN DEHYDROGENASE/REDUCTASE FAMILY (AFU_ORTHOLOGUE AFUA_5G14000)"/>
    <property type="match status" value="1"/>
</dbReference>
<organism evidence="1 2">
    <name type="scientific">Adonisia turfae CCMR0081</name>
    <dbReference type="NCBI Taxonomy" id="2292702"/>
    <lineage>
        <taxon>Bacteria</taxon>
        <taxon>Bacillati</taxon>
        <taxon>Cyanobacteriota</taxon>
        <taxon>Adonisia</taxon>
        <taxon>Adonisia turfae</taxon>
    </lineage>
</organism>
<dbReference type="PANTHER" id="PTHR43431:SF7">
    <property type="entry name" value="OXIDOREDUCTASE, SHORT CHAIN DEHYDROGENASE_REDUCTASE FAMILY (AFU_ORTHOLOGUE AFUA_5G14000)"/>
    <property type="match status" value="1"/>
</dbReference>
<accession>A0A6M0RTC9</accession>
<evidence type="ECO:0000313" key="2">
    <source>
        <dbReference type="Proteomes" id="UP000481033"/>
    </source>
</evidence>
<protein>
    <submittedName>
        <fullName evidence="1">SDR family NAD(P)-dependent oxidoreductase</fullName>
    </submittedName>
</protein>
<dbReference type="PRINTS" id="PR00081">
    <property type="entry name" value="GDHRDH"/>
</dbReference>
<proteinExistence type="predicted"/>
<dbReference type="RefSeq" id="WP_163701946.1">
    <property type="nucleotide sequence ID" value="NZ_QXHD01000004.1"/>
</dbReference>
<evidence type="ECO:0000313" key="1">
    <source>
        <dbReference type="EMBL" id="NEZ59012.1"/>
    </source>
</evidence>
<name>A0A6M0RTC9_9CYAN</name>
<keyword evidence="2" id="KW-1185">Reference proteome</keyword>